<feature type="signal peptide" evidence="1">
    <location>
        <begin position="1"/>
        <end position="18"/>
    </location>
</feature>
<dbReference type="RefSeq" id="WP_379980860.1">
    <property type="nucleotide sequence ID" value="NZ_JBHSFV010000011.1"/>
</dbReference>
<evidence type="ECO:0000313" key="2">
    <source>
        <dbReference type="EMBL" id="MFC4635536.1"/>
    </source>
</evidence>
<evidence type="ECO:0000256" key="1">
    <source>
        <dbReference type="SAM" id="SignalP"/>
    </source>
</evidence>
<accession>A0ABV9I1L4</accession>
<reference evidence="3" key="1">
    <citation type="journal article" date="2019" name="Int. J. Syst. Evol. Microbiol.">
        <title>The Global Catalogue of Microorganisms (GCM) 10K type strain sequencing project: providing services to taxonomists for standard genome sequencing and annotation.</title>
        <authorList>
            <consortium name="The Broad Institute Genomics Platform"/>
            <consortium name="The Broad Institute Genome Sequencing Center for Infectious Disease"/>
            <person name="Wu L."/>
            <person name="Ma J."/>
        </authorList>
    </citation>
    <scope>NUCLEOTIDE SEQUENCE [LARGE SCALE GENOMIC DNA]</scope>
    <source>
        <strain evidence="3">YJ-61-S</strain>
    </source>
</reference>
<protein>
    <submittedName>
        <fullName evidence="2">DUF2911 domain-containing protein</fullName>
    </submittedName>
</protein>
<proteinExistence type="predicted"/>
<feature type="chain" id="PRO_5047342669" evidence="1">
    <location>
        <begin position="19"/>
        <end position="278"/>
    </location>
</feature>
<dbReference type="Pfam" id="PF11138">
    <property type="entry name" value="DUF2911"/>
    <property type="match status" value="1"/>
</dbReference>
<keyword evidence="1" id="KW-0732">Signal</keyword>
<dbReference type="InterPro" id="IPR021314">
    <property type="entry name" value="DUF2911"/>
</dbReference>
<name>A0ABV9I1L4_9FLAO</name>
<keyword evidence="3" id="KW-1185">Reference proteome</keyword>
<evidence type="ECO:0000313" key="3">
    <source>
        <dbReference type="Proteomes" id="UP001596043"/>
    </source>
</evidence>
<sequence>MKTYFLSMAILVVMTASAQLRIPAQSPSASIKQTIGLTDIEIDYSRPSTKGRTIFGEQGLLPYGEFWRVGANTALKITFSEDIEVDGQPLKKGSYTLLSIPGAKTWEIKWYPYENTNWNSYVAKEPVLNLNVPVYKSNSHLETLEFRFQDLTLDSATLLLEWEQISLQIPLKVQEKERILKAIEKTIIGPSSSDYFQAAVYLHDTKTDLDKALEYIQKVTLSDKALFFQVTREALILKELNQNKEAFVVANRALLLSKEAGNKDFIRLNQKLIKELSL</sequence>
<dbReference type="EMBL" id="JBHSFV010000011">
    <property type="protein sequence ID" value="MFC4635536.1"/>
    <property type="molecule type" value="Genomic_DNA"/>
</dbReference>
<dbReference type="Proteomes" id="UP001596043">
    <property type="component" value="Unassembled WGS sequence"/>
</dbReference>
<organism evidence="2 3">
    <name type="scientific">Dokdonia ponticola</name>
    <dbReference type="NCBI Taxonomy" id="2041041"/>
    <lineage>
        <taxon>Bacteria</taxon>
        <taxon>Pseudomonadati</taxon>
        <taxon>Bacteroidota</taxon>
        <taxon>Flavobacteriia</taxon>
        <taxon>Flavobacteriales</taxon>
        <taxon>Flavobacteriaceae</taxon>
        <taxon>Dokdonia</taxon>
    </lineage>
</organism>
<gene>
    <name evidence="2" type="ORF">ACFO3O_16620</name>
</gene>
<comment type="caution">
    <text evidence="2">The sequence shown here is derived from an EMBL/GenBank/DDBJ whole genome shotgun (WGS) entry which is preliminary data.</text>
</comment>